<dbReference type="Gene3D" id="3.40.50.150">
    <property type="entry name" value="Vaccinia Virus protein VP39"/>
    <property type="match status" value="1"/>
</dbReference>
<protein>
    <submittedName>
        <fullName evidence="1">Class I SAM-dependent methyltransferase</fullName>
    </submittedName>
</protein>
<name>A0A552V4V4_9FIRM</name>
<accession>A0A552V4V4</accession>
<dbReference type="GO" id="GO:0032259">
    <property type="term" value="P:methylation"/>
    <property type="evidence" value="ECO:0007669"/>
    <property type="project" value="UniProtKB-KW"/>
</dbReference>
<dbReference type="InterPro" id="IPR029063">
    <property type="entry name" value="SAM-dependent_MTases_sf"/>
</dbReference>
<comment type="caution">
    <text evidence="1">The sequence shown here is derived from an EMBL/GenBank/DDBJ whole genome shotgun (WGS) entry which is preliminary data.</text>
</comment>
<keyword evidence="1" id="KW-0489">Methyltransferase</keyword>
<dbReference type="SUPFAM" id="SSF53335">
    <property type="entry name" value="S-adenosyl-L-methionine-dependent methyltransferases"/>
    <property type="match status" value="1"/>
</dbReference>
<dbReference type="AlphaFoldDB" id="A0A552V4V4"/>
<proteinExistence type="predicted"/>
<keyword evidence="1" id="KW-0808">Transferase</keyword>
<dbReference type="OrthoDB" id="9772751at2"/>
<dbReference type="Proteomes" id="UP000319424">
    <property type="component" value="Unassembled WGS sequence"/>
</dbReference>
<sequence>MKIILFGAGTNAISFLQKNPICKKVDIIKIIDNNKSKWGKKINEFDYIIESPDKISQLEFDYIVVTPKESDIIKKQLIEDYKIPEEKIIGCGDLFIPDESNLGTLDIDCDKERVYLIDKMIPNHVITSNKMEEFYFKHKHNVMNKWWHYFEIYQQYFGKYVGTDVKMLEIGVFKGGSMQMWQDFFGTNAQIVGVDIDERCKSYEKDNVHICIGSQADSSFLTEVSNKFGPFDIILDDGSHIMNHQIITFETLFPLLKNGGIYMCEDCHTSYWSEYDGGYLKKDSFIEYSKGFIDCVNGQYFKKDQTNTEIDDYIKACHYYDSMVVVEKKKRGYSIVTEFSKL</sequence>
<dbReference type="CDD" id="cd02440">
    <property type="entry name" value="AdoMet_MTases"/>
    <property type="match status" value="1"/>
</dbReference>
<dbReference type="Gene3D" id="3.40.50.720">
    <property type="entry name" value="NAD(P)-binding Rossmann-like Domain"/>
    <property type="match status" value="1"/>
</dbReference>
<dbReference type="Pfam" id="PF13578">
    <property type="entry name" value="Methyltransf_24"/>
    <property type="match status" value="1"/>
</dbReference>
<dbReference type="GO" id="GO:0008168">
    <property type="term" value="F:methyltransferase activity"/>
    <property type="evidence" value="ECO:0007669"/>
    <property type="project" value="UniProtKB-KW"/>
</dbReference>
<gene>
    <name evidence="1" type="ORF">FL857_06795</name>
</gene>
<dbReference type="RefSeq" id="WP_068912894.1">
    <property type="nucleotide sequence ID" value="NZ_VJXW01000009.1"/>
</dbReference>
<dbReference type="EMBL" id="VJXW01000009">
    <property type="protein sequence ID" value="TRW25510.1"/>
    <property type="molecule type" value="Genomic_DNA"/>
</dbReference>
<evidence type="ECO:0000313" key="1">
    <source>
        <dbReference type="EMBL" id="TRW25510.1"/>
    </source>
</evidence>
<evidence type="ECO:0000313" key="2">
    <source>
        <dbReference type="Proteomes" id="UP000319424"/>
    </source>
</evidence>
<reference evidence="1 2" key="1">
    <citation type="submission" date="2019-07" db="EMBL/GenBank/DDBJ databases">
        <title>Criibacterium bergeronii gen. nov., sp. nov. isolated from human clinical samples.</title>
        <authorList>
            <person name="Maheux A.F."/>
            <person name="Boudreau D.K."/>
            <person name="Berube E."/>
            <person name="Brodeur S."/>
            <person name="Bernard K.A."/>
            <person name="Abed J.Y."/>
            <person name="Ducrey E."/>
            <person name="Guay E.F."/>
            <person name="Raymond F."/>
            <person name="Corbeil J."/>
            <person name="Domingo M.-C."/>
            <person name="Roy P.H."/>
            <person name="Boissinot M."/>
            <person name="Tocheva E.I."/>
            <person name="Omar R.F."/>
        </authorList>
    </citation>
    <scope>NUCLEOTIDE SEQUENCE [LARGE SCALE GENOMIC DNA]</scope>
    <source>
        <strain evidence="1 2">CCRI-24246</strain>
    </source>
</reference>
<organism evidence="1 2">
    <name type="scientific">Criibacterium bergeronii</name>
    <dbReference type="NCBI Taxonomy" id="1871336"/>
    <lineage>
        <taxon>Bacteria</taxon>
        <taxon>Bacillati</taxon>
        <taxon>Bacillota</taxon>
        <taxon>Clostridia</taxon>
        <taxon>Peptostreptococcales</taxon>
        <taxon>Filifactoraceae</taxon>
        <taxon>Criibacterium</taxon>
    </lineage>
</organism>